<evidence type="ECO:0000256" key="1">
    <source>
        <dbReference type="ARBA" id="ARBA00022603"/>
    </source>
</evidence>
<comment type="catalytic activity">
    <reaction evidence="4 5">
        <text>L-glutaminyl-[peptide chain release factor] + S-adenosyl-L-methionine = N(5)-methyl-L-glutaminyl-[peptide chain release factor] + S-adenosyl-L-homocysteine + H(+)</text>
        <dbReference type="Rhea" id="RHEA:42896"/>
        <dbReference type="Rhea" id="RHEA-COMP:10271"/>
        <dbReference type="Rhea" id="RHEA-COMP:10272"/>
        <dbReference type="ChEBI" id="CHEBI:15378"/>
        <dbReference type="ChEBI" id="CHEBI:30011"/>
        <dbReference type="ChEBI" id="CHEBI:57856"/>
        <dbReference type="ChEBI" id="CHEBI:59789"/>
        <dbReference type="ChEBI" id="CHEBI:61891"/>
        <dbReference type="EC" id="2.1.1.297"/>
    </reaction>
</comment>
<dbReference type="EMBL" id="AP021875">
    <property type="protein sequence ID" value="BBO79285.1"/>
    <property type="molecule type" value="Genomic_DNA"/>
</dbReference>
<keyword evidence="3 5" id="KW-0949">S-adenosyl-L-methionine</keyword>
<dbReference type="GO" id="GO:0032259">
    <property type="term" value="P:methylation"/>
    <property type="evidence" value="ECO:0007669"/>
    <property type="project" value="UniProtKB-KW"/>
</dbReference>
<feature type="binding site" evidence="5">
    <location>
        <position position="197"/>
    </location>
    <ligand>
        <name>S-adenosyl-L-methionine</name>
        <dbReference type="ChEBI" id="CHEBI:59789"/>
    </ligand>
</feature>
<feature type="binding site" evidence="5">
    <location>
        <position position="151"/>
    </location>
    <ligand>
        <name>S-adenosyl-L-methionine</name>
        <dbReference type="ChEBI" id="CHEBI:59789"/>
    </ligand>
</feature>
<feature type="binding site" evidence="5">
    <location>
        <position position="180"/>
    </location>
    <ligand>
        <name>S-adenosyl-L-methionine</name>
        <dbReference type="ChEBI" id="CHEBI:59789"/>
    </ligand>
</feature>
<accession>A0A5K7ZEQ0</accession>
<proteinExistence type="inferred from homology"/>
<dbReference type="NCBIfam" id="TIGR00536">
    <property type="entry name" value="hemK_fam"/>
    <property type="match status" value="1"/>
</dbReference>
<comment type="function">
    <text evidence="5">Methylates the class 1 translation termination release factors RF1/PrfA and RF2/PrfB on the glutamine residue of the universally conserved GGQ motif.</text>
</comment>
<dbReference type="InterPro" id="IPR004556">
    <property type="entry name" value="HemK-like"/>
</dbReference>
<reference evidence="8 9" key="1">
    <citation type="submission" date="2019-11" db="EMBL/GenBank/DDBJ databases">
        <title>Comparative genomics of hydrocarbon-degrading Desulfosarcina strains.</title>
        <authorList>
            <person name="Watanabe M."/>
            <person name="Kojima H."/>
            <person name="Fukui M."/>
        </authorList>
    </citation>
    <scope>NUCLEOTIDE SEQUENCE [LARGE SCALE GENOMIC DNA]</scope>
    <source>
        <strain evidence="8 9">PP31</strain>
    </source>
</reference>
<dbReference type="AlphaFoldDB" id="A0A5K7ZEQ0"/>
<dbReference type="InterPro" id="IPR007848">
    <property type="entry name" value="Small_mtfrase_dom"/>
</dbReference>
<dbReference type="InterPro" id="IPR002052">
    <property type="entry name" value="DNA_methylase_N6_adenine_CS"/>
</dbReference>
<dbReference type="RefSeq" id="WP_231715627.1">
    <property type="nucleotide sequence ID" value="NZ_AP021875.1"/>
</dbReference>
<dbReference type="InterPro" id="IPR029063">
    <property type="entry name" value="SAM-dependent_MTases_sf"/>
</dbReference>
<dbReference type="NCBIfam" id="TIGR03534">
    <property type="entry name" value="RF_mod_PrmC"/>
    <property type="match status" value="1"/>
</dbReference>
<evidence type="ECO:0000313" key="9">
    <source>
        <dbReference type="Proteomes" id="UP000427769"/>
    </source>
</evidence>
<feature type="domain" description="Methyltransferase small" evidence="6">
    <location>
        <begin position="112"/>
        <end position="201"/>
    </location>
</feature>
<evidence type="ECO:0000256" key="3">
    <source>
        <dbReference type="ARBA" id="ARBA00022691"/>
    </source>
</evidence>
<comment type="similarity">
    <text evidence="5">Belongs to the protein N5-glutamine methyltransferase family. PrmC subfamily.</text>
</comment>
<dbReference type="PANTHER" id="PTHR18895">
    <property type="entry name" value="HEMK METHYLTRANSFERASE"/>
    <property type="match status" value="1"/>
</dbReference>
<feature type="binding site" evidence="5">
    <location>
        <begin position="197"/>
        <end position="200"/>
    </location>
    <ligand>
        <name>substrate</name>
    </ligand>
</feature>
<dbReference type="SUPFAM" id="SSF53335">
    <property type="entry name" value="S-adenosyl-L-methionine-dependent methyltransferases"/>
    <property type="match status" value="1"/>
</dbReference>
<evidence type="ECO:0000259" key="7">
    <source>
        <dbReference type="Pfam" id="PF17827"/>
    </source>
</evidence>
<evidence type="ECO:0000256" key="2">
    <source>
        <dbReference type="ARBA" id="ARBA00022679"/>
    </source>
</evidence>
<dbReference type="PANTHER" id="PTHR18895:SF74">
    <property type="entry name" value="MTRF1L RELEASE FACTOR GLUTAMINE METHYLTRANSFERASE"/>
    <property type="match status" value="1"/>
</dbReference>
<keyword evidence="2 5" id="KW-0808">Transferase</keyword>
<dbReference type="InterPro" id="IPR019874">
    <property type="entry name" value="RF_methyltr_PrmC"/>
</dbReference>
<dbReference type="InterPro" id="IPR040758">
    <property type="entry name" value="PrmC_N"/>
</dbReference>
<dbReference type="Pfam" id="PF05175">
    <property type="entry name" value="MTS"/>
    <property type="match status" value="1"/>
</dbReference>
<feature type="domain" description="Release factor glutamine methyltransferase N-terminal" evidence="7">
    <location>
        <begin position="12"/>
        <end position="81"/>
    </location>
</feature>
<dbReference type="GO" id="GO:0102559">
    <property type="term" value="F:peptide chain release factor N(5)-glutamine methyltransferase activity"/>
    <property type="evidence" value="ECO:0007669"/>
    <property type="project" value="UniProtKB-EC"/>
</dbReference>
<dbReference type="KEGG" id="dwd:DSCW_67020"/>
<dbReference type="GO" id="GO:0003676">
    <property type="term" value="F:nucleic acid binding"/>
    <property type="evidence" value="ECO:0007669"/>
    <property type="project" value="InterPro"/>
</dbReference>
<organism evidence="8 9">
    <name type="scientific">Desulfosarcina widdelii</name>
    <dbReference type="NCBI Taxonomy" id="947919"/>
    <lineage>
        <taxon>Bacteria</taxon>
        <taxon>Pseudomonadati</taxon>
        <taxon>Thermodesulfobacteriota</taxon>
        <taxon>Desulfobacteria</taxon>
        <taxon>Desulfobacterales</taxon>
        <taxon>Desulfosarcinaceae</taxon>
        <taxon>Desulfosarcina</taxon>
    </lineage>
</organism>
<dbReference type="CDD" id="cd02440">
    <property type="entry name" value="AdoMet_MTases"/>
    <property type="match status" value="1"/>
</dbReference>
<dbReference type="Pfam" id="PF17827">
    <property type="entry name" value="PrmC_N"/>
    <property type="match status" value="1"/>
</dbReference>
<name>A0A5K7ZEQ0_9BACT</name>
<gene>
    <name evidence="5 8" type="primary">prmC</name>
    <name evidence="8" type="ORF">DSCW_67020</name>
</gene>
<evidence type="ECO:0000313" key="8">
    <source>
        <dbReference type="EMBL" id="BBO79285.1"/>
    </source>
</evidence>
<feature type="binding site" evidence="5">
    <location>
        <begin position="128"/>
        <end position="132"/>
    </location>
    <ligand>
        <name>S-adenosyl-L-methionine</name>
        <dbReference type="ChEBI" id="CHEBI:59789"/>
    </ligand>
</feature>
<dbReference type="HAMAP" id="MF_02126">
    <property type="entry name" value="RF_methyltr_PrmC"/>
    <property type="match status" value="1"/>
</dbReference>
<dbReference type="PROSITE" id="PS00092">
    <property type="entry name" value="N6_MTASE"/>
    <property type="match status" value="1"/>
</dbReference>
<sequence>MPEPETWTLLRLVRWTTGYFQEHDIESARSEAEILLAHCLGMRRIDLYLNHDKPLTEAELANFKALIKRRIARVPLAYITGSREFWSLPLAVGPSVLIPRPETECLVEAVLPVLDDPDGQPKRVLDLGTGSGAITIALAHEHPEHCYVAMDRYPSALKIARQNARTHRVDHCIQWFCGDFYASLADRGDGFDLIVSNPPYICSGDMAALQPEIRLHEPVSALDGGEDGLLYLRQIIASSHDYLKGGGLLALEMGCDQADAVRSIANDVGCYVSVRVIKDYSGLDRIAVMEKISES</sequence>
<dbReference type="Gene3D" id="1.10.8.10">
    <property type="entry name" value="DNA helicase RuvA subunit, C-terminal domain"/>
    <property type="match status" value="1"/>
</dbReference>
<dbReference type="EC" id="2.1.1.297" evidence="5"/>
<keyword evidence="1 5" id="KW-0489">Methyltransferase</keyword>
<keyword evidence="9" id="KW-1185">Reference proteome</keyword>
<evidence type="ECO:0000259" key="6">
    <source>
        <dbReference type="Pfam" id="PF05175"/>
    </source>
</evidence>
<evidence type="ECO:0000256" key="5">
    <source>
        <dbReference type="HAMAP-Rule" id="MF_02126"/>
    </source>
</evidence>
<evidence type="ECO:0000256" key="4">
    <source>
        <dbReference type="ARBA" id="ARBA00048391"/>
    </source>
</evidence>
<dbReference type="Gene3D" id="3.40.50.150">
    <property type="entry name" value="Vaccinia Virus protein VP39"/>
    <property type="match status" value="1"/>
</dbReference>
<dbReference type="InterPro" id="IPR050320">
    <property type="entry name" value="N5-glutamine_MTase"/>
</dbReference>
<dbReference type="Proteomes" id="UP000427769">
    <property type="component" value="Chromosome"/>
</dbReference>
<protein>
    <recommendedName>
        <fullName evidence="5">Release factor glutamine methyltransferase</fullName>
        <shortName evidence="5">RF MTase</shortName>
        <ecNumber evidence="5">2.1.1.297</ecNumber>
    </recommendedName>
    <alternativeName>
        <fullName evidence="5">N5-glutamine methyltransferase PrmC</fullName>
    </alternativeName>
    <alternativeName>
        <fullName evidence="5">Protein-(glutamine-N5) MTase PrmC</fullName>
    </alternativeName>
    <alternativeName>
        <fullName evidence="5">Protein-glutamine N-methyltransferase PrmC</fullName>
    </alternativeName>
</protein>